<accession>A0A3A1TXJ6</accession>
<dbReference type="Gene3D" id="3.10.129.10">
    <property type="entry name" value="Hotdog Thioesterase"/>
    <property type="match status" value="1"/>
</dbReference>
<dbReference type="SUPFAM" id="SSF54637">
    <property type="entry name" value="Thioesterase/thiol ester dehydrase-isomerase"/>
    <property type="match status" value="1"/>
</dbReference>
<organism evidence="1 2">
    <name type="scientific">Amnibacterium setariae</name>
    <dbReference type="NCBI Taxonomy" id="2306585"/>
    <lineage>
        <taxon>Bacteria</taxon>
        <taxon>Bacillati</taxon>
        <taxon>Actinomycetota</taxon>
        <taxon>Actinomycetes</taxon>
        <taxon>Micrococcales</taxon>
        <taxon>Microbacteriaceae</taxon>
        <taxon>Amnibacterium</taxon>
    </lineage>
</organism>
<dbReference type="Proteomes" id="UP000265742">
    <property type="component" value="Unassembled WGS sequence"/>
</dbReference>
<dbReference type="EMBL" id="QXTG01000002">
    <property type="protein sequence ID" value="RIX28539.1"/>
    <property type="molecule type" value="Genomic_DNA"/>
</dbReference>
<dbReference type="CDD" id="cd00586">
    <property type="entry name" value="4HBT"/>
    <property type="match status" value="1"/>
</dbReference>
<proteinExistence type="predicted"/>
<dbReference type="InterPro" id="IPR029069">
    <property type="entry name" value="HotDog_dom_sf"/>
</dbReference>
<name>A0A3A1TXJ6_9MICO</name>
<gene>
    <name evidence="1" type="ORF">D1781_14060</name>
</gene>
<sequence>MHMWFRTLLVRRTWRRRSRLAVGDVGRLGMRALPTDIDVFGHVNNGKYLSLMDIGRWDLLLRTGLWRRMVEQGLYPVVSSSTMTYRKSLRLGQRFVLESRITGYDERSVFMEQRFTVDGEVFARGVVRGVFLRRSGGVVRTAELGELLGVDTATAPPDPWLQDWAAAVALPSTRSAAPSVWV</sequence>
<comment type="caution">
    <text evidence="1">The sequence shown here is derived from an EMBL/GenBank/DDBJ whole genome shotgun (WGS) entry which is preliminary data.</text>
</comment>
<dbReference type="PANTHER" id="PTHR12475">
    <property type="match status" value="1"/>
</dbReference>
<protein>
    <submittedName>
        <fullName evidence="1">Acyl-CoA thioesterase</fullName>
    </submittedName>
</protein>
<reference evidence="2" key="1">
    <citation type="submission" date="2018-09" db="EMBL/GenBank/DDBJ databases">
        <authorList>
            <person name="Kim I."/>
        </authorList>
    </citation>
    <scope>NUCLEOTIDE SEQUENCE [LARGE SCALE GENOMIC DNA]</scope>
    <source>
        <strain evidence="2">DD4a</strain>
    </source>
</reference>
<evidence type="ECO:0000313" key="2">
    <source>
        <dbReference type="Proteomes" id="UP000265742"/>
    </source>
</evidence>
<evidence type="ECO:0000313" key="1">
    <source>
        <dbReference type="EMBL" id="RIX28539.1"/>
    </source>
</evidence>
<dbReference type="OrthoDB" id="3727779at2"/>
<dbReference type="PANTHER" id="PTHR12475:SF4">
    <property type="entry name" value="PROTEIN THEM6"/>
    <property type="match status" value="1"/>
</dbReference>
<dbReference type="Pfam" id="PF13279">
    <property type="entry name" value="4HBT_2"/>
    <property type="match status" value="1"/>
</dbReference>
<keyword evidence="2" id="KW-1185">Reference proteome</keyword>
<dbReference type="AlphaFoldDB" id="A0A3A1TXJ6"/>
<dbReference type="InterPro" id="IPR051490">
    <property type="entry name" value="THEM6_lcsJ_thioesterase"/>
</dbReference>